<evidence type="ECO:0000313" key="1">
    <source>
        <dbReference type="EMBL" id="GGE22794.1"/>
    </source>
</evidence>
<dbReference type="RefSeq" id="WP_188407176.1">
    <property type="nucleotide sequence ID" value="NZ_BMGL01000017.1"/>
</dbReference>
<reference evidence="1 2" key="1">
    <citation type="journal article" date="2014" name="Int. J. Syst. Evol. Microbiol.">
        <title>Complete genome sequence of Corynebacterium casei LMG S-19264T (=DSM 44701T), isolated from a smear-ripened cheese.</title>
        <authorList>
            <consortium name="US DOE Joint Genome Institute (JGI-PGF)"/>
            <person name="Walter F."/>
            <person name="Albersmeier A."/>
            <person name="Kalinowski J."/>
            <person name="Ruckert C."/>
        </authorList>
    </citation>
    <scope>NUCLEOTIDE SEQUENCE [LARGE SCALE GENOMIC DNA]</scope>
    <source>
        <strain evidence="1 2">CGMCC 1.12925</strain>
    </source>
</reference>
<name>A0A917A249_9FLAO</name>
<dbReference type="Proteomes" id="UP000599688">
    <property type="component" value="Unassembled WGS sequence"/>
</dbReference>
<gene>
    <name evidence="1" type="ORF">GCM10010831_24620</name>
</gene>
<organism evidence="1 2">
    <name type="scientific">Psychroflexus salis</name>
    <dbReference type="NCBI Taxonomy" id="1526574"/>
    <lineage>
        <taxon>Bacteria</taxon>
        <taxon>Pseudomonadati</taxon>
        <taxon>Bacteroidota</taxon>
        <taxon>Flavobacteriia</taxon>
        <taxon>Flavobacteriales</taxon>
        <taxon>Flavobacteriaceae</taxon>
        <taxon>Psychroflexus</taxon>
    </lineage>
</organism>
<evidence type="ECO:0000313" key="2">
    <source>
        <dbReference type="Proteomes" id="UP000599688"/>
    </source>
</evidence>
<dbReference type="EMBL" id="BMGL01000017">
    <property type="protein sequence ID" value="GGE22794.1"/>
    <property type="molecule type" value="Genomic_DNA"/>
</dbReference>
<dbReference type="AlphaFoldDB" id="A0A917A249"/>
<protein>
    <submittedName>
        <fullName evidence="1">Uncharacterized protein</fullName>
    </submittedName>
</protein>
<keyword evidence="2" id="KW-1185">Reference proteome</keyword>
<sequence>METIQIDILNPKAKKLLRNLADLNLIKINKTKNKSDFSALLQKLRAKSSDDISLDEITDEVEKVRNSRYEK</sequence>
<accession>A0A917A249</accession>
<comment type="caution">
    <text evidence="1">The sequence shown here is derived from an EMBL/GenBank/DDBJ whole genome shotgun (WGS) entry which is preliminary data.</text>
</comment>
<proteinExistence type="predicted"/>